<evidence type="ECO:0000256" key="1">
    <source>
        <dbReference type="ARBA" id="ARBA00004123"/>
    </source>
</evidence>
<dbReference type="Pfam" id="PF03715">
    <property type="entry name" value="Noc2"/>
    <property type="match status" value="1"/>
</dbReference>
<dbReference type="GO" id="GO:0042393">
    <property type="term" value="F:histone binding"/>
    <property type="evidence" value="ECO:0007669"/>
    <property type="project" value="TreeGrafter"/>
</dbReference>
<dbReference type="AlphaFoldDB" id="W8CEJ4"/>
<evidence type="ECO:0000313" key="7">
    <source>
        <dbReference type="Proteomes" id="UP000606786"/>
    </source>
</evidence>
<accession>W8CEJ4</accession>
<evidence type="ECO:0000256" key="4">
    <source>
        <dbReference type="SAM" id="MobiDB-lite"/>
    </source>
</evidence>
<dbReference type="GO" id="GO:0030690">
    <property type="term" value="C:Noc1p-Noc2p complex"/>
    <property type="evidence" value="ECO:0007669"/>
    <property type="project" value="TreeGrafter"/>
</dbReference>
<evidence type="ECO:0000313" key="5">
    <source>
        <dbReference type="EMBL" id="CAD6998465.1"/>
    </source>
</evidence>
<dbReference type="Proteomes" id="UP000606786">
    <property type="component" value="Unassembled WGS sequence"/>
</dbReference>
<dbReference type="GO" id="GO:0005654">
    <property type="term" value="C:nucleoplasm"/>
    <property type="evidence" value="ECO:0007669"/>
    <property type="project" value="TreeGrafter"/>
</dbReference>
<keyword evidence="7" id="KW-1185">Reference proteome</keyword>
<dbReference type="SUPFAM" id="SSF48371">
    <property type="entry name" value="ARM repeat"/>
    <property type="match status" value="1"/>
</dbReference>
<dbReference type="GO" id="GO:0005730">
    <property type="term" value="C:nucleolus"/>
    <property type="evidence" value="ECO:0007669"/>
    <property type="project" value="TreeGrafter"/>
</dbReference>
<evidence type="ECO:0000256" key="2">
    <source>
        <dbReference type="ARBA" id="ARBA00005907"/>
    </source>
</evidence>
<feature type="region of interest" description="Disordered" evidence="4">
    <location>
        <begin position="724"/>
        <end position="753"/>
    </location>
</feature>
<sequence length="753" mass="85987">MKVVKGNTSLHKSKSLRFKRNKNNFYGKLSCLPESGAKGSSGKSKSKQKTMLERTKNNKSKDNPKIKFKSNKSHNKDLESLKDIDPEFYDFLKHNDKKLLDFNILDSDESEDETEINKSQNDEECSDGERSSDNADDQQCHKPNAELEVASDESDFEDENMPTDTDGTQKVTLNLLRQWQTQLEKQNVSIDVLRKVIQAFSSALASISSNEGNTAPTVFKVVGSATFNGVVQLCVLHLQPAILRILGLSPHSTTPLHKTKKWTRIRGCLRYYLTDLIRLIEQVSSTNILSVLLKHLHQMAGMTASFTALGKIILKRLIVLWSTGDETIRVLAFLCILKITRSQQVSMLNHVLKAMYLSYVRNSKFVSPNTLPSINFMRRSLVEMFALDLNVSYQHAFLYIRQLAIHLRNAVILKKKDSFQAVYNWQYVNSLRLWADLLGNTTNKPQLHPLVYPLVTITLGVIRLIPTAQYFPLRFHCIKVLISLARERRTFIPVLPLILEVLRSSSFNSKHTVASMRPLQFTCILRLNKGQLSENGFRDEVIEQVNGLVLEYLAYESASLAFSDLVVPTVLSLKSYLKECHNANYSRKLKQLLDKIQENSRFIEKEKRKITFNLNDETQVQSWELKVYNKGTPLAIYYESWAKTHETKKRRQAAQIESINADYDVPIIKRSNKVGVPIRNENGGIELFPSESEDELETETGDSKDKGVDIKKKNKVKKQKLVEEANTVVDTPLENPEENESVDIVKDLDIDEW</sequence>
<evidence type="ECO:0000256" key="3">
    <source>
        <dbReference type="ARBA" id="ARBA00023242"/>
    </source>
</evidence>
<feature type="compositionally biased region" description="Acidic residues" evidence="4">
    <location>
        <begin position="149"/>
        <end position="161"/>
    </location>
</feature>
<dbReference type="GO" id="GO:0042273">
    <property type="term" value="P:ribosomal large subunit biogenesis"/>
    <property type="evidence" value="ECO:0007669"/>
    <property type="project" value="TreeGrafter"/>
</dbReference>
<proteinExistence type="evidence at transcript level"/>
<feature type="compositionally biased region" description="Basic and acidic residues" evidence="4">
    <location>
        <begin position="701"/>
        <end position="710"/>
    </location>
</feature>
<dbReference type="CTD" id="35386"/>
<dbReference type="GO" id="GO:0030691">
    <property type="term" value="C:Noc2p-Noc3p complex"/>
    <property type="evidence" value="ECO:0007669"/>
    <property type="project" value="TreeGrafter"/>
</dbReference>
<feature type="region of interest" description="Disordered" evidence="4">
    <location>
        <begin position="685"/>
        <end position="710"/>
    </location>
</feature>
<comment type="similarity">
    <text evidence="2">Belongs to the NOC2 family.</text>
</comment>
<dbReference type="KEGG" id="ccat:101456395"/>
<reference evidence="6" key="2">
    <citation type="journal article" date="2014" name="BMC Genomics">
        <title>A genomic perspective to assessing quality of mass-reared SIT flies used in Mediterranean fruit fly (Ceratitis capitata) eradication in California.</title>
        <authorList>
            <person name="Calla B."/>
            <person name="Hall B."/>
            <person name="Hou S."/>
            <person name="Geib S.M."/>
        </authorList>
    </citation>
    <scope>NUCLEOTIDE SEQUENCE</scope>
</reference>
<protein>
    <submittedName>
        <fullName evidence="5">(Mediterranean fruit fly) hypothetical protein</fullName>
    </submittedName>
    <submittedName>
        <fullName evidence="6">Nucleolar complex protein 2</fullName>
    </submittedName>
</protein>
<dbReference type="OrthoDB" id="10266662at2759"/>
<feature type="region of interest" description="Disordered" evidence="4">
    <location>
        <begin position="108"/>
        <end position="167"/>
    </location>
</feature>
<gene>
    <name evidence="6" type="primary">NOC2L</name>
    <name evidence="5" type="ORF">CCAP1982_LOCUS7062</name>
</gene>
<dbReference type="GO" id="GO:0000122">
    <property type="term" value="P:negative regulation of transcription by RNA polymerase II"/>
    <property type="evidence" value="ECO:0007669"/>
    <property type="project" value="TreeGrafter"/>
</dbReference>
<feature type="compositionally biased region" description="Basic and acidic residues" evidence="4">
    <location>
        <begin position="50"/>
        <end position="65"/>
    </location>
</feature>
<dbReference type="InterPro" id="IPR005343">
    <property type="entry name" value="Noc2"/>
</dbReference>
<dbReference type="InterPro" id="IPR016024">
    <property type="entry name" value="ARM-type_fold"/>
</dbReference>
<evidence type="ECO:0000313" key="6">
    <source>
        <dbReference type="EMBL" id="JAC06465.1"/>
    </source>
</evidence>
<reference evidence="6" key="1">
    <citation type="submission" date="2013-07" db="EMBL/GenBank/DDBJ databases">
        <authorList>
            <person name="Geib S."/>
        </authorList>
    </citation>
    <scope>NUCLEOTIDE SEQUENCE</scope>
</reference>
<dbReference type="PANTHER" id="PTHR12687:SF4">
    <property type="entry name" value="NUCLEOLAR COMPLEX PROTEIN 2 HOMOLOG"/>
    <property type="match status" value="1"/>
</dbReference>
<dbReference type="EMBL" id="CAJHJT010000012">
    <property type="protein sequence ID" value="CAD6998465.1"/>
    <property type="molecule type" value="Genomic_DNA"/>
</dbReference>
<feature type="compositionally biased region" description="Acidic residues" evidence="4">
    <location>
        <begin position="691"/>
        <end position="700"/>
    </location>
</feature>
<dbReference type="PANTHER" id="PTHR12687">
    <property type="entry name" value="NUCLEOLAR COMPLEX 2 AND RAD4-RELATED"/>
    <property type="match status" value="1"/>
</dbReference>
<feature type="compositionally biased region" description="Basic and acidic residues" evidence="4">
    <location>
        <begin position="127"/>
        <end position="145"/>
    </location>
</feature>
<organism evidence="6">
    <name type="scientific">Ceratitis capitata</name>
    <name type="common">Mediterranean fruit fly</name>
    <name type="synonym">Tephritis capitata</name>
    <dbReference type="NCBI Taxonomy" id="7213"/>
    <lineage>
        <taxon>Eukaryota</taxon>
        <taxon>Metazoa</taxon>
        <taxon>Ecdysozoa</taxon>
        <taxon>Arthropoda</taxon>
        <taxon>Hexapoda</taxon>
        <taxon>Insecta</taxon>
        <taxon>Pterygota</taxon>
        <taxon>Neoptera</taxon>
        <taxon>Endopterygota</taxon>
        <taxon>Diptera</taxon>
        <taxon>Brachycera</taxon>
        <taxon>Muscomorpha</taxon>
        <taxon>Tephritoidea</taxon>
        <taxon>Tephritidae</taxon>
        <taxon>Ceratitis</taxon>
        <taxon>Ceratitis</taxon>
    </lineage>
</organism>
<dbReference type="GeneID" id="101456395"/>
<name>W8CEJ4_CERCA</name>
<reference evidence="5" key="3">
    <citation type="submission" date="2020-11" db="EMBL/GenBank/DDBJ databases">
        <authorList>
            <person name="Whitehead M."/>
        </authorList>
    </citation>
    <scope>NUCLEOTIDE SEQUENCE</scope>
    <source>
        <strain evidence="5">EGII</strain>
    </source>
</reference>
<keyword evidence="3" id="KW-0539">Nucleus</keyword>
<dbReference type="GO" id="GO:0003714">
    <property type="term" value="F:transcription corepressor activity"/>
    <property type="evidence" value="ECO:0007669"/>
    <property type="project" value="TreeGrafter"/>
</dbReference>
<feature type="region of interest" description="Disordered" evidence="4">
    <location>
        <begin position="26"/>
        <end position="80"/>
    </location>
</feature>
<comment type="subcellular location">
    <subcellularLocation>
        <location evidence="1">Nucleus</location>
    </subcellularLocation>
</comment>
<feature type="compositionally biased region" description="Basic and acidic residues" evidence="4">
    <location>
        <begin position="743"/>
        <end position="753"/>
    </location>
</feature>
<dbReference type="EMBL" id="GAMC01000091">
    <property type="protein sequence ID" value="JAC06465.1"/>
    <property type="molecule type" value="mRNA"/>
</dbReference>